<dbReference type="PROSITE" id="PS00490">
    <property type="entry name" value="MOLYBDOPTERIN_PROK_2"/>
    <property type="match status" value="1"/>
</dbReference>
<name>X1DK17_9ZZZZ</name>
<sequence length="260" mass="29929">HQVAEAILKGKSGGYPTDYKMVFITNNNYLNQDCNTNKIVEAFKKCFVVTLEQFMTATAQYSDIILPTATLLERNGIMETNLGGPFLGYSPKIIEPLGETKSHLDIAKGLAEKLGITEFADMDELQLLKQSYEWFRRAAPYLPDYEEFKKQGIVKIKEEEPYIEFKAQIEDPENNPFPTPSGKIEIFSQRMADLNHPKIPPIPKYIEAWESRNDPLTEKYPLQLLTTHMLRRAHTQFETMPWLRELVQQELLINTKDAKG</sequence>
<comment type="caution">
    <text evidence="5">The sequence shown here is derived from an EMBL/GenBank/DDBJ whole genome shotgun (WGS) entry which is preliminary data.</text>
</comment>
<feature type="non-terminal residue" evidence="5">
    <location>
        <position position="1"/>
    </location>
</feature>
<dbReference type="Gene3D" id="3.40.50.740">
    <property type="match status" value="1"/>
</dbReference>
<dbReference type="InterPro" id="IPR050612">
    <property type="entry name" value="Prok_Mopterin_Oxidored"/>
</dbReference>
<keyword evidence="2" id="KW-0479">Metal-binding</keyword>
<dbReference type="GO" id="GO:0030151">
    <property type="term" value="F:molybdenum ion binding"/>
    <property type="evidence" value="ECO:0007669"/>
    <property type="project" value="TreeGrafter"/>
</dbReference>
<dbReference type="SUPFAM" id="SSF53706">
    <property type="entry name" value="Formate dehydrogenase/DMSO reductase, domains 1-3"/>
    <property type="match status" value="1"/>
</dbReference>
<keyword evidence="3" id="KW-0560">Oxidoreductase</keyword>
<feature type="non-terminal residue" evidence="5">
    <location>
        <position position="260"/>
    </location>
</feature>
<organism evidence="5">
    <name type="scientific">marine sediment metagenome</name>
    <dbReference type="NCBI Taxonomy" id="412755"/>
    <lineage>
        <taxon>unclassified sequences</taxon>
        <taxon>metagenomes</taxon>
        <taxon>ecological metagenomes</taxon>
    </lineage>
</organism>
<evidence type="ECO:0000313" key="5">
    <source>
        <dbReference type="EMBL" id="GAH08620.1"/>
    </source>
</evidence>
<evidence type="ECO:0000259" key="4">
    <source>
        <dbReference type="Pfam" id="PF00384"/>
    </source>
</evidence>
<dbReference type="InterPro" id="IPR006656">
    <property type="entry name" value="Mopterin_OxRdtase"/>
</dbReference>
<dbReference type="Gene3D" id="3.30.2070.10">
    <property type="entry name" value="Formate dehydrogenase/DMSO reductase"/>
    <property type="match status" value="1"/>
</dbReference>
<keyword evidence="1" id="KW-0500">Molybdenum</keyword>
<protein>
    <recommendedName>
        <fullName evidence="4">Molybdopterin oxidoreductase domain-containing protein</fullName>
    </recommendedName>
</protein>
<dbReference type="Gene3D" id="2.40.40.20">
    <property type="match status" value="1"/>
</dbReference>
<dbReference type="PANTHER" id="PTHR43742">
    <property type="entry name" value="TRIMETHYLAMINE-N-OXIDE REDUCTASE"/>
    <property type="match status" value="1"/>
</dbReference>
<dbReference type="Pfam" id="PF00384">
    <property type="entry name" value="Molybdopterin"/>
    <property type="match status" value="1"/>
</dbReference>
<dbReference type="InterPro" id="IPR009010">
    <property type="entry name" value="Asp_de-COase-like_dom_sf"/>
</dbReference>
<evidence type="ECO:0000256" key="3">
    <source>
        <dbReference type="ARBA" id="ARBA00023002"/>
    </source>
</evidence>
<dbReference type="AlphaFoldDB" id="X1DK17"/>
<dbReference type="GO" id="GO:0009061">
    <property type="term" value="P:anaerobic respiration"/>
    <property type="evidence" value="ECO:0007669"/>
    <property type="project" value="TreeGrafter"/>
</dbReference>
<gene>
    <name evidence="5" type="ORF">S01H4_53825</name>
</gene>
<dbReference type="EMBL" id="BART01030911">
    <property type="protein sequence ID" value="GAH08620.1"/>
    <property type="molecule type" value="Genomic_DNA"/>
</dbReference>
<evidence type="ECO:0000256" key="1">
    <source>
        <dbReference type="ARBA" id="ARBA00022505"/>
    </source>
</evidence>
<dbReference type="GO" id="GO:0009055">
    <property type="term" value="F:electron transfer activity"/>
    <property type="evidence" value="ECO:0007669"/>
    <property type="project" value="TreeGrafter"/>
</dbReference>
<evidence type="ECO:0000256" key="2">
    <source>
        <dbReference type="ARBA" id="ARBA00022723"/>
    </source>
</evidence>
<reference evidence="5" key="1">
    <citation type="journal article" date="2014" name="Front. Microbiol.">
        <title>High frequency of phylogenetically diverse reductive dehalogenase-homologous genes in deep subseafloor sedimentary metagenomes.</title>
        <authorList>
            <person name="Kawai M."/>
            <person name="Futagami T."/>
            <person name="Toyoda A."/>
            <person name="Takaki Y."/>
            <person name="Nishi S."/>
            <person name="Hori S."/>
            <person name="Arai W."/>
            <person name="Tsubouchi T."/>
            <person name="Morono Y."/>
            <person name="Uchiyama I."/>
            <person name="Ito T."/>
            <person name="Fujiyama A."/>
            <person name="Inagaki F."/>
            <person name="Takami H."/>
        </authorList>
    </citation>
    <scope>NUCLEOTIDE SEQUENCE</scope>
    <source>
        <strain evidence="5">Expedition CK06-06</strain>
    </source>
</reference>
<dbReference type="InterPro" id="IPR006655">
    <property type="entry name" value="Mopterin_OxRdtase_prok_CS"/>
</dbReference>
<dbReference type="GO" id="GO:0030288">
    <property type="term" value="C:outer membrane-bounded periplasmic space"/>
    <property type="evidence" value="ECO:0007669"/>
    <property type="project" value="TreeGrafter"/>
</dbReference>
<dbReference type="GO" id="GO:0016491">
    <property type="term" value="F:oxidoreductase activity"/>
    <property type="evidence" value="ECO:0007669"/>
    <property type="project" value="UniProtKB-KW"/>
</dbReference>
<dbReference type="SUPFAM" id="SSF50692">
    <property type="entry name" value="ADC-like"/>
    <property type="match status" value="1"/>
</dbReference>
<dbReference type="PANTHER" id="PTHR43742:SF3">
    <property type="entry name" value="DIMETHYL SULFOXIDE REDUCTASE DMSA"/>
    <property type="match status" value="1"/>
</dbReference>
<dbReference type="Gene3D" id="3.40.228.10">
    <property type="entry name" value="Dimethylsulfoxide Reductase, domain 2"/>
    <property type="match status" value="1"/>
</dbReference>
<feature type="domain" description="Molybdopterin oxidoreductase" evidence="4">
    <location>
        <begin position="16"/>
        <end position="113"/>
    </location>
</feature>
<proteinExistence type="predicted"/>
<accession>X1DK17</accession>